<feature type="domain" description="CopC" evidence="6">
    <location>
        <begin position="40"/>
        <end position="131"/>
    </location>
</feature>
<dbReference type="PANTHER" id="PTHR34820">
    <property type="entry name" value="INNER MEMBRANE PROTEIN YEBZ"/>
    <property type="match status" value="1"/>
</dbReference>
<dbReference type="InterPro" id="IPR007348">
    <property type="entry name" value="CopC_dom"/>
</dbReference>
<keyword evidence="2" id="KW-0479">Metal-binding</keyword>
<keyword evidence="3 5" id="KW-0732">Signal</keyword>
<evidence type="ECO:0000256" key="5">
    <source>
        <dbReference type="SAM" id="SignalP"/>
    </source>
</evidence>
<dbReference type="GO" id="GO:0006825">
    <property type="term" value="P:copper ion transport"/>
    <property type="evidence" value="ECO:0007669"/>
    <property type="project" value="InterPro"/>
</dbReference>
<comment type="subcellular location">
    <subcellularLocation>
        <location evidence="1">Cell envelope</location>
    </subcellularLocation>
</comment>
<evidence type="ECO:0000256" key="4">
    <source>
        <dbReference type="ARBA" id="ARBA00023008"/>
    </source>
</evidence>
<protein>
    <recommendedName>
        <fullName evidence="6">CopC domain-containing protein</fullName>
    </recommendedName>
</protein>
<evidence type="ECO:0000256" key="3">
    <source>
        <dbReference type="ARBA" id="ARBA00022729"/>
    </source>
</evidence>
<keyword evidence="4" id="KW-0186">Copper</keyword>
<dbReference type="GO" id="GO:0042597">
    <property type="term" value="C:periplasmic space"/>
    <property type="evidence" value="ECO:0007669"/>
    <property type="project" value="InterPro"/>
</dbReference>
<dbReference type="SUPFAM" id="SSF81296">
    <property type="entry name" value="E set domains"/>
    <property type="match status" value="1"/>
</dbReference>
<dbReference type="Pfam" id="PF04234">
    <property type="entry name" value="CopC"/>
    <property type="match status" value="1"/>
</dbReference>
<organism evidence="7 8">
    <name type="scientific">Pararobbsia alpina</name>
    <dbReference type="NCBI Taxonomy" id="621374"/>
    <lineage>
        <taxon>Bacteria</taxon>
        <taxon>Pseudomonadati</taxon>
        <taxon>Pseudomonadota</taxon>
        <taxon>Betaproteobacteria</taxon>
        <taxon>Burkholderiales</taxon>
        <taxon>Burkholderiaceae</taxon>
        <taxon>Pararobbsia</taxon>
    </lineage>
</organism>
<proteinExistence type="predicted"/>
<feature type="chain" id="PRO_5028895893" description="CopC domain-containing protein" evidence="5">
    <location>
        <begin position="37"/>
        <end position="132"/>
    </location>
</feature>
<accession>A0A6S7DHU6</accession>
<evidence type="ECO:0000313" key="7">
    <source>
        <dbReference type="EMBL" id="CAB3807800.1"/>
    </source>
</evidence>
<dbReference type="GO" id="GO:0005507">
    <property type="term" value="F:copper ion binding"/>
    <property type="evidence" value="ECO:0007669"/>
    <property type="project" value="InterPro"/>
</dbReference>
<evidence type="ECO:0000313" key="8">
    <source>
        <dbReference type="Proteomes" id="UP000494115"/>
    </source>
</evidence>
<evidence type="ECO:0000256" key="1">
    <source>
        <dbReference type="ARBA" id="ARBA00004196"/>
    </source>
</evidence>
<dbReference type="InterPro" id="IPR014755">
    <property type="entry name" value="Cu-Rt/internalin_Ig-like"/>
</dbReference>
<dbReference type="GO" id="GO:0046688">
    <property type="term" value="P:response to copper ion"/>
    <property type="evidence" value="ECO:0007669"/>
    <property type="project" value="InterPro"/>
</dbReference>
<reference evidence="7 8" key="1">
    <citation type="submission" date="2020-04" db="EMBL/GenBank/DDBJ databases">
        <authorList>
            <person name="De Canck E."/>
        </authorList>
    </citation>
    <scope>NUCLEOTIDE SEQUENCE [LARGE SCALE GENOMIC DNA]</scope>
    <source>
        <strain evidence="7 8">LMG 28138</strain>
    </source>
</reference>
<sequence length="132" mass="14061">MMKVQKMKEHGRVCWQLPTKWAAFVAALSFASAAFAHVFPQKQEPGAGATVASPSQIKIVFDGPLEPSFSSLTVTDAGGKQVNTAKSAVDPQQPTVLAVPLPPLPAGHYTVHWAAVAPDGHRTHGDYSFDVK</sequence>
<dbReference type="PANTHER" id="PTHR34820:SF4">
    <property type="entry name" value="INNER MEMBRANE PROTEIN YEBZ"/>
    <property type="match status" value="1"/>
</dbReference>
<feature type="signal peptide" evidence="5">
    <location>
        <begin position="1"/>
        <end position="36"/>
    </location>
</feature>
<dbReference type="AlphaFoldDB" id="A0A6S7DHU6"/>
<dbReference type="Proteomes" id="UP000494115">
    <property type="component" value="Unassembled WGS sequence"/>
</dbReference>
<evidence type="ECO:0000259" key="6">
    <source>
        <dbReference type="Pfam" id="PF04234"/>
    </source>
</evidence>
<gene>
    <name evidence="7" type="ORF">LMG28138_05969</name>
</gene>
<keyword evidence="8" id="KW-1185">Reference proteome</keyword>
<dbReference type="GO" id="GO:0005886">
    <property type="term" value="C:plasma membrane"/>
    <property type="evidence" value="ECO:0007669"/>
    <property type="project" value="TreeGrafter"/>
</dbReference>
<name>A0A6S7DHU6_9BURK</name>
<dbReference type="InterPro" id="IPR032694">
    <property type="entry name" value="CopC/D"/>
</dbReference>
<dbReference type="GO" id="GO:0030313">
    <property type="term" value="C:cell envelope"/>
    <property type="evidence" value="ECO:0007669"/>
    <property type="project" value="UniProtKB-SubCell"/>
</dbReference>
<dbReference type="EMBL" id="CADIKM010000110">
    <property type="protein sequence ID" value="CAB3807800.1"/>
    <property type="molecule type" value="Genomic_DNA"/>
</dbReference>
<dbReference type="InterPro" id="IPR014756">
    <property type="entry name" value="Ig_E-set"/>
</dbReference>
<dbReference type="Gene3D" id="2.60.40.1220">
    <property type="match status" value="1"/>
</dbReference>
<evidence type="ECO:0000256" key="2">
    <source>
        <dbReference type="ARBA" id="ARBA00022723"/>
    </source>
</evidence>